<accession>A0A2N5HVM4</accession>
<comment type="caution">
    <text evidence="2">The sequence shown here is derived from an EMBL/GenBank/DDBJ whole genome shotgun (WGS) entry which is preliminary data.</text>
</comment>
<protein>
    <submittedName>
        <fullName evidence="2">Uncharacterized protein</fullName>
    </submittedName>
</protein>
<feature type="transmembrane region" description="Helical" evidence="1">
    <location>
        <begin position="7"/>
        <end position="33"/>
    </location>
</feature>
<reference evidence="2 3" key="1">
    <citation type="submission" date="2017-11" db="EMBL/GenBank/DDBJ databases">
        <title>Comparitive Functional Genomics of Dry Heat Resistant strains isolated from the Viking Spacecraft.</title>
        <authorList>
            <person name="Seuylemezian A."/>
            <person name="Cooper K."/>
            <person name="Vaishampayan P."/>
        </authorList>
    </citation>
    <scope>NUCLEOTIDE SEQUENCE [LARGE SCALE GENOMIC DNA]</scope>
    <source>
        <strain evidence="2 3">V32-6</strain>
    </source>
</reference>
<dbReference type="Proteomes" id="UP000234950">
    <property type="component" value="Unassembled WGS sequence"/>
</dbReference>
<feature type="transmembrane region" description="Helical" evidence="1">
    <location>
        <begin position="39"/>
        <end position="60"/>
    </location>
</feature>
<keyword evidence="1" id="KW-0812">Transmembrane</keyword>
<keyword evidence="1" id="KW-0472">Membrane</keyword>
<keyword evidence="3" id="KW-1185">Reference proteome</keyword>
<sequence>MGLILGILIGLITGVLLGATISFPIGSAVGIFIDRSFNSWAIEIEIAIIILSIFMILKFLNIRLKKS</sequence>
<evidence type="ECO:0000256" key="1">
    <source>
        <dbReference type="SAM" id="Phobius"/>
    </source>
</evidence>
<evidence type="ECO:0000313" key="2">
    <source>
        <dbReference type="EMBL" id="PLS09563.1"/>
    </source>
</evidence>
<dbReference type="RefSeq" id="WP_101646147.1">
    <property type="nucleotide sequence ID" value="NZ_PGVE01000012.1"/>
</dbReference>
<keyword evidence="1" id="KW-1133">Transmembrane helix</keyword>
<name>A0A2N5HVM4_9BACI</name>
<dbReference type="EMBL" id="PGVE01000012">
    <property type="protein sequence ID" value="PLS09563.1"/>
    <property type="molecule type" value="Genomic_DNA"/>
</dbReference>
<evidence type="ECO:0000313" key="3">
    <source>
        <dbReference type="Proteomes" id="UP000234950"/>
    </source>
</evidence>
<proteinExistence type="predicted"/>
<gene>
    <name evidence="2" type="ORF">CVD27_01595</name>
</gene>
<organism evidence="2 3">
    <name type="scientific">Neobacillus cucumis</name>
    <dbReference type="NCBI Taxonomy" id="1740721"/>
    <lineage>
        <taxon>Bacteria</taxon>
        <taxon>Bacillati</taxon>
        <taxon>Bacillota</taxon>
        <taxon>Bacilli</taxon>
        <taxon>Bacillales</taxon>
        <taxon>Bacillaceae</taxon>
        <taxon>Neobacillus</taxon>
    </lineage>
</organism>
<dbReference type="AlphaFoldDB" id="A0A2N5HVM4"/>